<dbReference type="InterPro" id="IPR001584">
    <property type="entry name" value="Integrase_cat-core"/>
</dbReference>
<evidence type="ECO:0000313" key="3">
    <source>
        <dbReference type="Proteomes" id="UP001172911"/>
    </source>
</evidence>
<feature type="domain" description="Integrase catalytic" evidence="1">
    <location>
        <begin position="131"/>
        <end position="281"/>
    </location>
</feature>
<proteinExistence type="predicted"/>
<dbReference type="PANTHER" id="PTHR35004:SF8">
    <property type="entry name" value="TRANSPOSASE RV3428C-RELATED"/>
    <property type="match status" value="1"/>
</dbReference>
<keyword evidence="3" id="KW-1185">Reference proteome</keyword>
<dbReference type="PROSITE" id="PS50994">
    <property type="entry name" value="INTEGRASE"/>
    <property type="match status" value="1"/>
</dbReference>
<dbReference type="GO" id="GO:0015074">
    <property type="term" value="P:DNA integration"/>
    <property type="evidence" value="ECO:0007669"/>
    <property type="project" value="InterPro"/>
</dbReference>
<accession>A0AAW7ZG07</accession>
<reference evidence="2" key="1">
    <citation type="journal article" date="2023" name="J. Hazard. Mater.">
        <title>Anaerobic biodegradation of pyrene and benzo[a]pyrene by a new sulfate-reducing Desulforamulus aquiferis strain DSA.</title>
        <authorList>
            <person name="Zhang Z."/>
            <person name="Sun J."/>
            <person name="Gong X."/>
            <person name="Wang C."/>
            <person name="Wang H."/>
        </authorList>
    </citation>
    <scope>NUCLEOTIDE SEQUENCE</scope>
    <source>
        <strain evidence="2">DSA</strain>
    </source>
</reference>
<sequence>MVNYREIIRLKCLNHSKSQIATSLPCSRNTVTEVCDLAEQKGLLVWPLSDELTDEEIRKILYPGRVKESGRKMPDYSYIHKELAKPGVTLTLLWSEYCEQCEAEKAIPYQYTQFCDYYKAFVYKTKATMRIKRKPGELLEVDWAGNTLTVTDSITGEDIKAYVFVASLPCSLYSYAEAFPSMVTENWITAHIHAYQFFGGATRILVPDNLKTGVIRHTRSEVVLNRIYQEMAEHYGTAIIPARPVSPKDKPNAEGTVNVISTWIIAALRNRKFFSFNELTI</sequence>
<evidence type="ECO:0000259" key="1">
    <source>
        <dbReference type="PROSITE" id="PS50994"/>
    </source>
</evidence>
<dbReference type="AlphaFoldDB" id="A0AAW7ZG07"/>
<dbReference type="RefSeq" id="WP_304543930.1">
    <property type="nucleotide sequence ID" value="NZ_JARPTC010000019.1"/>
</dbReference>
<organism evidence="2 3">
    <name type="scientific">Desulforamulus aquiferis</name>
    <dbReference type="NCBI Taxonomy" id="1397668"/>
    <lineage>
        <taxon>Bacteria</taxon>
        <taxon>Bacillati</taxon>
        <taxon>Bacillota</taxon>
        <taxon>Clostridia</taxon>
        <taxon>Eubacteriales</taxon>
        <taxon>Peptococcaceae</taxon>
        <taxon>Desulforamulus</taxon>
    </lineage>
</organism>
<comment type="caution">
    <text evidence="2">The sequence shown here is derived from an EMBL/GenBank/DDBJ whole genome shotgun (WGS) entry which is preliminary data.</text>
</comment>
<reference evidence="2" key="2">
    <citation type="submission" date="2023-03" db="EMBL/GenBank/DDBJ databases">
        <authorList>
            <person name="Zhang Z."/>
        </authorList>
    </citation>
    <scope>NUCLEOTIDE SEQUENCE</scope>
    <source>
        <strain evidence="2">DSA</strain>
    </source>
</reference>
<dbReference type="PANTHER" id="PTHR35004">
    <property type="entry name" value="TRANSPOSASE RV3428C-RELATED"/>
    <property type="match status" value="1"/>
</dbReference>
<protein>
    <submittedName>
        <fullName evidence="2">IS21 family transposase</fullName>
    </submittedName>
</protein>
<dbReference type="EMBL" id="JARPTC010000019">
    <property type="protein sequence ID" value="MDO7788212.1"/>
    <property type="molecule type" value="Genomic_DNA"/>
</dbReference>
<evidence type="ECO:0000313" key="2">
    <source>
        <dbReference type="EMBL" id="MDO7788212.1"/>
    </source>
</evidence>
<dbReference type="Proteomes" id="UP001172911">
    <property type="component" value="Unassembled WGS sequence"/>
</dbReference>
<dbReference type="NCBIfam" id="NF033546">
    <property type="entry name" value="transpos_IS21"/>
    <property type="match status" value="1"/>
</dbReference>
<name>A0AAW7ZG07_9FIRM</name>
<gene>
    <name evidence="2" type="primary">istA</name>
    <name evidence="2" type="ORF">P6N53_13355</name>
</gene>